<gene>
    <name evidence="1" type="ORF">FVB9532_02207</name>
</gene>
<comment type="caution">
    <text evidence="1">The sequence shown here is derived from an EMBL/GenBank/DDBJ whole genome shotgun (WGS) entry which is preliminary data.</text>
</comment>
<keyword evidence="2" id="KW-1185">Reference proteome</keyword>
<evidence type="ECO:0000313" key="1">
    <source>
        <dbReference type="EMBL" id="VVV00931.1"/>
    </source>
</evidence>
<dbReference type="Proteomes" id="UP000356253">
    <property type="component" value="Unassembled WGS sequence"/>
</dbReference>
<sequence>MMNYLYYLLVYILLAGANNLNAREPENLKKEDSTLTSAVYSNQLTNGLNYYLKPIRGTSTISLNLWLRVGFNEEASDQQDISHAVEHLAFRSSVHFPEGLRDNKKLAGLGIKKNDAMAGTAYHFTHYTISIPSESQRALHNGLLWFKDILNGLLLTTEDINIERTTLRQEFLHRAGNDLSNRIVKSQIDAKRNSCKKSQEFFLEDNANFPPQVVRQFYKKWYRPDLAAVSVIGDIPNLELIKKEIHQLFSDLPKPSTPIRKINCDVLYYEQEPQFYKVERPSSQPEEELSQEVEIHLDYRDSLMYKEIQNLKGLKRRILFETISAILNKRFKEEQSIYCPKFNFWMKYKENPFFLTSQISVTPGYEQLALQRFFELVHQLKKYGVTEKEWKTEKNDIHKNKAKHTRYWVEEIIKYDVYGEVLPDDKIEKLNEWWQHLSRSEFNSYLEELIREMPEDIGIIARTNQKAFKLKEKEVRSWIKQFWTSEIAPYNPPKIPEHLMDGSHLDKNISNKKLVYSSTKMGTKELTLENGVKIIFLQDSSIAPVQNPNITLHGFVPYGAANFPKEDYHSVINAPFIIENSGVGSFDKFQVNRYLSQSEDAINLHSYINYGESGFTGYAKLHSFNNLLQMVYLYTTQPRKNKLAFEDWKEWKRKEYSNPPYGLGNIDMKNKIKTILKDSSFINMGTFQYQGLSTIDLKKTYTSYQKIFGNTEDFTFILYGNYSIEKLLPDIQKYLGNLPNNKEEILKKRKISAPSLLIGGPLYKKLNLGYPMQSDNYELYFLSPKPEVFTWKKKLQLEVLGKILDQMLFLDLRYKKGYGIYSPHANTDYNISLSRFMTYLRIECEPFESTAIQDDIDKIIKDIQTGKISSNHFENAKANVKNINSSSLYRQEQRLFEYYRYQIPWISKTDIDRVIAETTLKDIVALAKEVFKPKNQYEFLIPSKNSVVK</sequence>
<protein>
    <submittedName>
        <fullName evidence="1">Uncharacterized protein</fullName>
    </submittedName>
</protein>
<reference evidence="1" key="1">
    <citation type="submission" date="2019-09" db="EMBL/GenBank/DDBJ databases">
        <authorList>
            <person name="Rodrigo-Torres L."/>
            <person name="Arahal R. D."/>
            <person name="Lucena T."/>
        </authorList>
    </citation>
    <scope>NUCLEOTIDE SEQUENCE</scope>
    <source>
        <strain evidence="1">ISS653</strain>
    </source>
</reference>
<dbReference type="EMBL" id="CABVMM010000008">
    <property type="protein sequence ID" value="VVV00931.1"/>
    <property type="molecule type" value="Genomic_DNA"/>
</dbReference>
<accession>A0AC61Y8V7</accession>
<organism evidence="1 2">
    <name type="scientific">Mesonia oceanica</name>
    <dbReference type="NCBI Taxonomy" id="2687242"/>
    <lineage>
        <taxon>Bacteria</taxon>
        <taxon>Pseudomonadati</taxon>
        <taxon>Bacteroidota</taxon>
        <taxon>Flavobacteriia</taxon>
        <taxon>Flavobacteriales</taxon>
        <taxon>Flavobacteriaceae</taxon>
        <taxon>Mesonia</taxon>
    </lineage>
</organism>
<name>A0AC61Y8V7_9FLAO</name>
<evidence type="ECO:0000313" key="2">
    <source>
        <dbReference type="Proteomes" id="UP000356253"/>
    </source>
</evidence>
<proteinExistence type="predicted"/>